<gene>
    <name evidence="2" type="ORF">GPUH_LOCUS12058</name>
</gene>
<protein>
    <submittedName>
        <fullName evidence="4">Protein kinase domain-containing protein</fullName>
    </submittedName>
</protein>
<proteinExistence type="predicted"/>
<dbReference type="GO" id="GO:0043235">
    <property type="term" value="C:receptor complex"/>
    <property type="evidence" value="ECO:0007669"/>
    <property type="project" value="TreeGrafter"/>
</dbReference>
<dbReference type="InterPro" id="IPR011009">
    <property type="entry name" value="Kinase-like_dom_sf"/>
</dbReference>
<reference evidence="4" key="1">
    <citation type="submission" date="2016-06" db="UniProtKB">
        <authorList>
            <consortium name="WormBaseParasite"/>
        </authorList>
    </citation>
    <scope>IDENTIFICATION</scope>
</reference>
<accession>A0A183DTL7</accession>
<dbReference type="InterPro" id="IPR008266">
    <property type="entry name" value="Tyr_kinase_AS"/>
</dbReference>
<dbReference type="GO" id="GO:0007169">
    <property type="term" value="P:cell surface receptor protein tyrosine kinase signaling pathway"/>
    <property type="evidence" value="ECO:0007669"/>
    <property type="project" value="TreeGrafter"/>
</dbReference>
<dbReference type="PROSITE" id="PS50011">
    <property type="entry name" value="PROTEIN_KINASE_DOM"/>
    <property type="match status" value="1"/>
</dbReference>
<dbReference type="GO" id="GO:0005886">
    <property type="term" value="C:plasma membrane"/>
    <property type="evidence" value="ECO:0007669"/>
    <property type="project" value="TreeGrafter"/>
</dbReference>
<name>A0A183DTL7_9BILA</name>
<evidence type="ECO:0000313" key="4">
    <source>
        <dbReference type="WBParaSite" id="GPUH_0001207201-mRNA-1"/>
    </source>
</evidence>
<dbReference type="GO" id="GO:0005524">
    <property type="term" value="F:ATP binding"/>
    <property type="evidence" value="ECO:0007669"/>
    <property type="project" value="InterPro"/>
</dbReference>
<dbReference type="InterPro" id="IPR020635">
    <property type="entry name" value="Tyr_kinase_cat_dom"/>
</dbReference>
<dbReference type="PROSITE" id="PS00109">
    <property type="entry name" value="PROTEIN_KINASE_TYR"/>
    <property type="match status" value="1"/>
</dbReference>
<sequence length="309" mass="35887">MELCERDLKNFLLRNRDALMGQHAKESEEDGGGERVELPKDYYLVPVDDMLKVEQNGKHESSLGSSGYISLRKNGVELLAFAYQIANGMEYLASKMCVHRDLAARNILLTRRHIVRIADFGLARQCEEQTSYQVRTFSLPLPYKSMAPECISELHFTEKSDIWSYGILLWEIFSFGEDPYKNFDDIEKLTKFHESGGRLTKPEHAPEKMYKLELSTTIYMLIQFHLNAELMSECWNIKPEERPNFTKCRKDTEELLKSSCAELYEQLQSQLTNEMNEMKRYAQWRDGRAYSSRVKKSPKLSSDTVTTSI</sequence>
<dbReference type="Pfam" id="PF07714">
    <property type="entry name" value="PK_Tyr_Ser-Thr"/>
    <property type="match status" value="1"/>
</dbReference>
<keyword evidence="3" id="KW-1185">Reference proteome</keyword>
<dbReference type="GO" id="GO:0004714">
    <property type="term" value="F:transmembrane receptor protein tyrosine kinase activity"/>
    <property type="evidence" value="ECO:0007669"/>
    <property type="project" value="TreeGrafter"/>
</dbReference>
<dbReference type="Proteomes" id="UP000271098">
    <property type="component" value="Unassembled WGS sequence"/>
</dbReference>
<dbReference type="InterPro" id="IPR050122">
    <property type="entry name" value="RTK"/>
</dbReference>
<evidence type="ECO:0000313" key="2">
    <source>
        <dbReference type="EMBL" id="VDN19771.1"/>
    </source>
</evidence>
<dbReference type="InterPro" id="IPR001245">
    <property type="entry name" value="Ser-Thr/Tyr_kinase_cat_dom"/>
</dbReference>
<dbReference type="AlphaFoldDB" id="A0A183DTL7"/>
<dbReference type="SUPFAM" id="SSF56112">
    <property type="entry name" value="Protein kinase-like (PK-like)"/>
    <property type="match status" value="1"/>
</dbReference>
<feature type="domain" description="Protein kinase" evidence="1">
    <location>
        <begin position="1"/>
        <end position="256"/>
    </location>
</feature>
<dbReference type="InterPro" id="IPR000719">
    <property type="entry name" value="Prot_kinase_dom"/>
</dbReference>
<dbReference type="SMART" id="SM00219">
    <property type="entry name" value="TyrKc"/>
    <property type="match status" value="1"/>
</dbReference>
<dbReference type="WBParaSite" id="GPUH_0001207201-mRNA-1">
    <property type="protein sequence ID" value="GPUH_0001207201-mRNA-1"/>
    <property type="gene ID" value="GPUH_0001207201"/>
</dbReference>
<dbReference type="OrthoDB" id="535945at2759"/>
<dbReference type="EMBL" id="UYRT01079007">
    <property type="protein sequence ID" value="VDN19771.1"/>
    <property type="molecule type" value="Genomic_DNA"/>
</dbReference>
<dbReference type="PRINTS" id="PR00109">
    <property type="entry name" value="TYRKINASE"/>
</dbReference>
<dbReference type="PANTHER" id="PTHR24416">
    <property type="entry name" value="TYROSINE-PROTEIN KINASE RECEPTOR"/>
    <property type="match status" value="1"/>
</dbReference>
<dbReference type="PANTHER" id="PTHR24416:SF602">
    <property type="entry name" value="PROTEIN VER-1-RELATED"/>
    <property type="match status" value="1"/>
</dbReference>
<organism evidence="4">
    <name type="scientific">Gongylonema pulchrum</name>
    <dbReference type="NCBI Taxonomy" id="637853"/>
    <lineage>
        <taxon>Eukaryota</taxon>
        <taxon>Metazoa</taxon>
        <taxon>Ecdysozoa</taxon>
        <taxon>Nematoda</taxon>
        <taxon>Chromadorea</taxon>
        <taxon>Rhabditida</taxon>
        <taxon>Spirurina</taxon>
        <taxon>Spiruromorpha</taxon>
        <taxon>Spiruroidea</taxon>
        <taxon>Gongylonematidae</taxon>
        <taxon>Gongylonema</taxon>
    </lineage>
</organism>
<dbReference type="Gene3D" id="1.10.510.10">
    <property type="entry name" value="Transferase(Phosphotransferase) domain 1"/>
    <property type="match status" value="1"/>
</dbReference>
<reference evidence="2 3" key="2">
    <citation type="submission" date="2018-11" db="EMBL/GenBank/DDBJ databases">
        <authorList>
            <consortium name="Pathogen Informatics"/>
        </authorList>
    </citation>
    <scope>NUCLEOTIDE SEQUENCE [LARGE SCALE GENOMIC DNA]</scope>
</reference>
<evidence type="ECO:0000313" key="3">
    <source>
        <dbReference type="Proteomes" id="UP000271098"/>
    </source>
</evidence>
<evidence type="ECO:0000259" key="1">
    <source>
        <dbReference type="PROSITE" id="PS50011"/>
    </source>
</evidence>